<reference evidence="2" key="1">
    <citation type="journal article" date="2016" name="Nat. Biotechnol.">
        <title>Sequencing wild and cultivated cassava and related species reveals extensive interspecific hybridization and genetic diversity.</title>
        <authorList>
            <person name="Bredeson J.V."/>
            <person name="Lyons J.B."/>
            <person name="Prochnik S.E."/>
            <person name="Wu G.A."/>
            <person name="Ha C.M."/>
            <person name="Edsinger-Gonzales E."/>
            <person name="Grimwood J."/>
            <person name="Schmutz J."/>
            <person name="Rabbi I.Y."/>
            <person name="Egesi C."/>
            <person name="Nauluvula P."/>
            <person name="Lebot V."/>
            <person name="Ndunguru J."/>
            <person name="Mkamilo G."/>
            <person name="Bart R.S."/>
            <person name="Setter T.L."/>
            <person name="Gleadow R.M."/>
            <person name="Kulakow P."/>
            <person name="Ferguson M.E."/>
            <person name="Rounsley S."/>
            <person name="Rokhsar D.S."/>
        </authorList>
    </citation>
    <scope>NUCLEOTIDE SEQUENCE [LARGE SCALE GENOMIC DNA]</scope>
    <source>
        <strain evidence="2">cv. AM560-2</strain>
    </source>
</reference>
<dbReference type="Proteomes" id="UP000091857">
    <property type="component" value="Chromosome 12"/>
</dbReference>
<organism evidence="1 2">
    <name type="scientific">Manihot esculenta</name>
    <name type="common">Cassava</name>
    <name type="synonym">Jatropha manihot</name>
    <dbReference type="NCBI Taxonomy" id="3983"/>
    <lineage>
        <taxon>Eukaryota</taxon>
        <taxon>Viridiplantae</taxon>
        <taxon>Streptophyta</taxon>
        <taxon>Embryophyta</taxon>
        <taxon>Tracheophyta</taxon>
        <taxon>Spermatophyta</taxon>
        <taxon>Magnoliopsida</taxon>
        <taxon>eudicotyledons</taxon>
        <taxon>Gunneridae</taxon>
        <taxon>Pentapetalae</taxon>
        <taxon>rosids</taxon>
        <taxon>fabids</taxon>
        <taxon>Malpighiales</taxon>
        <taxon>Euphorbiaceae</taxon>
        <taxon>Crotonoideae</taxon>
        <taxon>Manihoteae</taxon>
        <taxon>Manihot</taxon>
    </lineage>
</organism>
<sequence length="136" mass="15753">MNCHQSQNRSHHPFRPSMNRAVQSILEASFNANKKLKAEHKLQLACQLGLPPRQVAIWYQNRRARQKLEVKEHQYNNIQQELNNVLAENIRLEKEFPGKELRTYLNGPVHVLEKNTKNQGLLAEPMKPNHGTNCGL</sequence>
<keyword evidence="2" id="KW-1185">Reference proteome</keyword>
<protein>
    <submittedName>
        <fullName evidence="1">Uncharacterized protein</fullName>
    </submittedName>
</protein>
<accession>A0ACB7GR62</accession>
<evidence type="ECO:0000313" key="1">
    <source>
        <dbReference type="EMBL" id="KAG8642441.1"/>
    </source>
</evidence>
<gene>
    <name evidence="1" type="ORF">MANES_12G088301v8</name>
</gene>
<comment type="caution">
    <text evidence="1">The sequence shown here is derived from an EMBL/GenBank/DDBJ whole genome shotgun (WGS) entry which is preliminary data.</text>
</comment>
<dbReference type="EMBL" id="CM004398">
    <property type="protein sequence ID" value="KAG8642441.1"/>
    <property type="molecule type" value="Genomic_DNA"/>
</dbReference>
<proteinExistence type="predicted"/>
<name>A0ACB7GR62_MANES</name>
<evidence type="ECO:0000313" key="2">
    <source>
        <dbReference type="Proteomes" id="UP000091857"/>
    </source>
</evidence>